<evidence type="ECO:0000256" key="3">
    <source>
        <dbReference type="ARBA" id="ARBA00023082"/>
    </source>
</evidence>
<feature type="domain" description="RNA polymerase sigma-70 region 2" evidence="5">
    <location>
        <begin position="28"/>
        <end position="93"/>
    </location>
</feature>
<dbReference type="Proteomes" id="UP000094313">
    <property type="component" value="Chromosome"/>
</dbReference>
<dbReference type="OrthoDB" id="711087at2"/>
<dbReference type="InterPro" id="IPR007627">
    <property type="entry name" value="RNA_pol_sigma70_r2"/>
</dbReference>
<dbReference type="GO" id="GO:0016987">
    <property type="term" value="F:sigma factor activity"/>
    <property type="evidence" value="ECO:0007669"/>
    <property type="project" value="UniProtKB-KW"/>
</dbReference>
<dbReference type="AlphaFoldDB" id="A0A1D7QEX8"/>
<reference evidence="7 8" key="1">
    <citation type="submission" date="2016-08" db="EMBL/GenBank/DDBJ databases">
        <authorList>
            <person name="Seilhamer J.J."/>
        </authorList>
    </citation>
    <scope>NUCLEOTIDE SEQUENCE [LARGE SCALE GENOMIC DNA]</scope>
    <source>
        <strain evidence="7 8">DX4</strain>
    </source>
</reference>
<dbReference type="InterPro" id="IPR014284">
    <property type="entry name" value="RNA_pol_sigma-70_dom"/>
</dbReference>
<evidence type="ECO:0008006" key="9">
    <source>
        <dbReference type="Google" id="ProtNLM"/>
    </source>
</evidence>
<dbReference type="InterPro" id="IPR013249">
    <property type="entry name" value="RNA_pol_sigma70_r4_t2"/>
</dbReference>
<dbReference type="RefSeq" id="WP_069378939.1">
    <property type="nucleotide sequence ID" value="NZ_CP017141.1"/>
</dbReference>
<dbReference type="PANTHER" id="PTHR43133:SF46">
    <property type="entry name" value="RNA POLYMERASE SIGMA-70 FACTOR ECF SUBFAMILY"/>
    <property type="match status" value="1"/>
</dbReference>
<dbReference type="InterPro" id="IPR036388">
    <property type="entry name" value="WH-like_DNA-bd_sf"/>
</dbReference>
<dbReference type="Pfam" id="PF08281">
    <property type="entry name" value="Sigma70_r4_2"/>
    <property type="match status" value="1"/>
</dbReference>
<keyword evidence="3" id="KW-0731">Sigma factor</keyword>
<evidence type="ECO:0000313" key="8">
    <source>
        <dbReference type="Proteomes" id="UP000094313"/>
    </source>
</evidence>
<dbReference type="InterPro" id="IPR013324">
    <property type="entry name" value="RNA_pol_sigma_r3/r4-like"/>
</dbReference>
<dbReference type="EMBL" id="CP017141">
    <property type="protein sequence ID" value="AOM77248.1"/>
    <property type="molecule type" value="Genomic_DNA"/>
</dbReference>
<dbReference type="PANTHER" id="PTHR43133">
    <property type="entry name" value="RNA POLYMERASE ECF-TYPE SIGMA FACTO"/>
    <property type="match status" value="1"/>
</dbReference>
<name>A0A1D7QEX8_9SPHI</name>
<dbReference type="SUPFAM" id="SSF88946">
    <property type="entry name" value="Sigma2 domain of RNA polymerase sigma factors"/>
    <property type="match status" value="1"/>
</dbReference>
<sequence>MNKPLNHLSDQELLNRCRLNDEKAFNLLFDRYFKLLYSFGYGLIQDEDIAKELAMDVMLRLWQKKGDLVIENELLPYLFRSVKNAVYNHWRKVRIITQPLELFEDNLENSHPSADSNLVFKELEKSYNDVLNNLPEQRRKIFHLSRNENLSYAEIAEKLNLSVHTVRNQMSSSVQYFRKHFGDISKILFIMYFKW</sequence>
<dbReference type="Gene3D" id="1.10.10.10">
    <property type="entry name" value="Winged helix-like DNA-binding domain superfamily/Winged helix DNA-binding domain"/>
    <property type="match status" value="1"/>
</dbReference>
<organism evidence="7 8">
    <name type="scientific">Pedobacter steynii</name>
    <dbReference type="NCBI Taxonomy" id="430522"/>
    <lineage>
        <taxon>Bacteria</taxon>
        <taxon>Pseudomonadati</taxon>
        <taxon>Bacteroidota</taxon>
        <taxon>Sphingobacteriia</taxon>
        <taxon>Sphingobacteriales</taxon>
        <taxon>Sphingobacteriaceae</taxon>
        <taxon>Pedobacter</taxon>
    </lineage>
</organism>
<dbReference type="NCBIfam" id="TIGR02985">
    <property type="entry name" value="Sig70_bacteroi1"/>
    <property type="match status" value="1"/>
</dbReference>
<dbReference type="GO" id="GO:0003677">
    <property type="term" value="F:DNA binding"/>
    <property type="evidence" value="ECO:0007669"/>
    <property type="project" value="InterPro"/>
</dbReference>
<dbReference type="NCBIfam" id="TIGR02937">
    <property type="entry name" value="sigma70-ECF"/>
    <property type="match status" value="1"/>
</dbReference>
<evidence type="ECO:0000256" key="1">
    <source>
        <dbReference type="ARBA" id="ARBA00010641"/>
    </source>
</evidence>
<accession>A0A1D7QEX8</accession>
<dbReference type="Pfam" id="PF04542">
    <property type="entry name" value="Sigma70_r2"/>
    <property type="match status" value="1"/>
</dbReference>
<evidence type="ECO:0000259" key="5">
    <source>
        <dbReference type="Pfam" id="PF04542"/>
    </source>
</evidence>
<gene>
    <name evidence="7" type="ORF">BFS30_08785</name>
</gene>
<evidence type="ECO:0000313" key="7">
    <source>
        <dbReference type="EMBL" id="AOM77248.1"/>
    </source>
</evidence>
<dbReference type="InterPro" id="IPR013325">
    <property type="entry name" value="RNA_pol_sigma_r2"/>
</dbReference>
<keyword evidence="8" id="KW-1185">Reference proteome</keyword>
<keyword evidence="2" id="KW-0805">Transcription regulation</keyword>
<dbReference type="GO" id="GO:0006352">
    <property type="term" value="P:DNA-templated transcription initiation"/>
    <property type="evidence" value="ECO:0007669"/>
    <property type="project" value="InterPro"/>
</dbReference>
<dbReference type="SUPFAM" id="SSF88659">
    <property type="entry name" value="Sigma3 and sigma4 domains of RNA polymerase sigma factors"/>
    <property type="match status" value="1"/>
</dbReference>
<evidence type="ECO:0000256" key="2">
    <source>
        <dbReference type="ARBA" id="ARBA00023015"/>
    </source>
</evidence>
<evidence type="ECO:0000259" key="6">
    <source>
        <dbReference type="Pfam" id="PF08281"/>
    </source>
</evidence>
<dbReference type="InterPro" id="IPR014327">
    <property type="entry name" value="RNA_pol_sigma70_bacteroid"/>
</dbReference>
<evidence type="ECO:0000256" key="4">
    <source>
        <dbReference type="ARBA" id="ARBA00023163"/>
    </source>
</evidence>
<comment type="similarity">
    <text evidence="1">Belongs to the sigma-70 factor family. ECF subfamily.</text>
</comment>
<dbReference type="KEGG" id="psty:BFS30_08785"/>
<keyword evidence="4" id="KW-0804">Transcription</keyword>
<feature type="domain" description="RNA polymerase sigma factor 70 region 4 type 2" evidence="6">
    <location>
        <begin position="129"/>
        <end position="171"/>
    </location>
</feature>
<protein>
    <recommendedName>
        <fullName evidence="9">RNA polymerase sigma-70 factor, ECF subfamily</fullName>
    </recommendedName>
</protein>
<dbReference type="Gene3D" id="1.10.1740.10">
    <property type="match status" value="1"/>
</dbReference>
<dbReference type="InterPro" id="IPR039425">
    <property type="entry name" value="RNA_pol_sigma-70-like"/>
</dbReference>
<proteinExistence type="inferred from homology"/>